<dbReference type="InterPro" id="IPR000731">
    <property type="entry name" value="SSD"/>
</dbReference>
<dbReference type="SUPFAM" id="SSF82866">
    <property type="entry name" value="Multidrug efflux transporter AcrB transmembrane domain"/>
    <property type="match status" value="2"/>
</dbReference>
<evidence type="ECO:0000256" key="1">
    <source>
        <dbReference type="SAM" id="Phobius"/>
    </source>
</evidence>
<gene>
    <name evidence="3" type="ORF">M23134_03272</name>
</gene>
<feature type="transmembrane region" description="Helical" evidence="1">
    <location>
        <begin position="939"/>
        <end position="959"/>
    </location>
</feature>
<feature type="transmembrane region" description="Helical" evidence="1">
    <location>
        <begin position="376"/>
        <end position="398"/>
    </location>
</feature>
<feature type="transmembrane region" description="Helical" evidence="1">
    <location>
        <begin position="1056"/>
        <end position="1082"/>
    </location>
</feature>
<feature type="transmembrane region" description="Helical" evidence="1">
    <location>
        <begin position="481"/>
        <end position="506"/>
    </location>
</feature>
<feature type="transmembrane region" description="Helical" evidence="1">
    <location>
        <begin position="447"/>
        <end position="469"/>
    </location>
</feature>
<dbReference type="EMBL" id="AAWS01000006">
    <property type="protein sequence ID" value="EAY30634.1"/>
    <property type="molecule type" value="Genomic_DNA"/>
</dbReference>
<keyword evidence="1" id="KW-0812">Transmembrane</keyword>
<dbReference type="PROSITE" id="PS50156">
    <property type="entry name" value="SSD"/>
    <property type="match status" value="1"/>
</dbReference>
<feature type="transmembrane region" description="Helical" evidence="1">
    <location>
        <begin position="584"/>
        <end position="611"/>
    </location>
</feature>
<dbReference type="OrthoDB" id="9798415at2"/>
<feature type="transmembrane region" description="Helical" evidence="1">
    <location>
        <begin position="543"/>
        <end position="563"/>
    </location>
</feature>
<evidence type="ECO:0000313" key="3">
    <source>
        <dbReference type="EMBL" id="EAY30634.1"/>
    </source>
</evidence>
<dbReference type="Pfam" id="PF00873">
    <property type="entry name" value="ACR_tran"/>
    <property type="match status" value="1"/>
</dbReference>
<reference evidence="3 4" key="1">
    <citation type="submission" date="2007-01" db="EMBL/GenBank/DDBJ databases">
        <authorList>
            <person name="Haygood M."/>
            <person name="Podell S."/>
            <person name="Anderson C."/>
            <person name="Hopkinson B."/>
            <person name="Roe K."/>
            <person name="Barbeau K."/>
            <person name="Gaasterland T."/>
            <person name="Ferriera S."/>
            <person name="Johnson J."/>
            <person name="Kravitz S."/>
            <person name="Beeson K."/>
            <person name="Sutton G."/>
            <person name="Rogers Y.-H."/>
            <person name="Friedman R."/>
            <person name="Frazier M."/>
            <person name="Venter J.C."/>
        </authorList>
    </citation>
    <scope>NUCLEOTIDE SEQUENCE [LARGE SCALE GENOMIC DNA]</scope>
    <source>
        <strain evidence="3 4">ATCC 23134</strain>
    </source>
</reference>
<evidence type="ECO:0000313" key="4">
    <source>
        <dbReference type="Proteomes" id="UP000004095"/>
    </source>
</evidence>
<dbReference type="RefSeq" id="WP_002694947.1">
    <property type="nucleotide sequence ID" value="NZ_AAWS01000006.1"/>
</dbReference>
<dbReference type="GO" id="GO:0042910">
    <property type="term" value="F:xenobiotic transmembrane transporter activity"/>
    <property type="evidence" value="ECO:0007669"/>
    <property type="project" value="TreeGrafter"/>
</dbReference>
<dbReference type="InterPro" id="IPR001036">
    <property type="entry name" value="Acrflvin-R"/>
</dbReference>
<dbReference type="Gene3D" id="3.30.70.1430">
    <property type="entry name" value="Multidrug efflux transporter AcrB pore domain"/>
    <property type="match status" value="2"/>
</dbReference>
<feature type="transmembrane region" description="Helical" evidence="1">
    <location>
        <begin position="518"/>
        <end position="537"/>
    </location>
</feature>
<dbReference type="Gene3D" id="3.30.70.1320">
    <property type="entry name" value="Multidrug efflux transporter AcrB pore domain like"/>
    <property type="match status" value="1"/>
</dbReference>
<feature type="transmembrane region" description="Helical" evidence="1">
    <location>
        <begin position="966"/>
        <end position="986"/>
    </location>
</feature>
<keyword evidence="4" id="KW-1185">Reference proteome</keyword>
<dbReference type="Gene3D" id="3.30.2090.10">
    <property type="entry name" value="Multidrug efflux transporter AcrB TolC docking domain, DN and DC subdomains"/>
    <property type="match status" value="2"/>
</dbReference>
<sequence length="1165" mass="129247">MSKEKNNKLDKEFKLTSLSVDNRTSVMILAIIIIIFGLISYVQMPKESYPEIVIPNIYVGTPYPGNSPNDMESLVTRPIEKELKSLTGVKKISSTSIQGYSTVIVEFNPDVAIPKALQDVKDAVDKAKSELPTDLPVDPNVSDINLSDLPIMYVNVASKKGGKKYKREELKVYAEYLEDEFEKLSQISKVDIKGIQEREVRIDVDLFKLEGRMLNFNDIANAIRQENVTVSGGDFLAEDFRKSIRIVNEFESMNDIRNVIIKNEDGNIVYLRDVAQVRDSYKEPTSFARSSGNTVVTLNVSKRSGENLLIAADEIKQIIKDAQDKKKLPADLDISITNDQSRDIKSMVSNLQNSIISGVILVVAVLLFFMGLRSALFVGIAIPLSMFISFILLGTAGVTMNMMVLFSLILALGMLVDNGIVVIENIYRLLQEGYPLKRAVKEGVGEIALPIIASTATTVIAFLPLAFWGGIMGQFMRFLPITLIVVLSASLIVALVINPAIAMIFAKLDDGKNHINKRWLIIAIVLVVLSIPAYFVGNYTLTNLLGIVGSFILLNMFVLTPVSRWFQNKALVVLENGYSRIIRFALGGAMPYILLVGTIFLFVFSIMLVGISGLKVRFFPDNEPNYVNIFIQKPIGTDIKTTNEFTKKVEDRIMSLMKPYDFMVDAIIAQVGEGTSDPNEGPQQGSLPHKAKVAVSFADFQDRRGVQTSHILEEIRAEMKKYPGALITVSKDANGPNNGPPINVEISSENYAKLADFSEELRKYLIKQDIPGVEELKSDLQTGKPELLVNIDREKARSIGLSTNAIASEIRTALFGAEVSKFKDGEDDYKIQVRLKDEQRYDLGALLNKSITFRNNKGQIRQIPISSVASVNDTSSLGSVKRKDLDRVITIFSNVKEGYNANEIVATMKGLISDYDIPDGIDRPKFTGEQEEQQKSAEFLMMALLLAVFGVFLIIVTQFNSLSAPLVIMSSVLFSTIGVFLGLVIFRMEFVILMTGIGIISLAGVVVNNAIVLIDYTNLLRNRRKAELGMDEEDHLPNSEFLQCIAEAGKKRLRPVLLTAITTVLGLIPLAVGFNIDFFGYITEFKPNIYFGGSNTAFWGPMSWTVIFGLTFATFLTLVIVPVMYLLTDRLKFSLRRLFGLGGKKVKEEHISDKKSESESPTVTA</sequence>
<dbReference type="SUPFAM" id="SSF82693">
    <property type="entry name" value="Multidrug efflux transporter AcrB pore domain, PN1, PN2, PC1 and PC2 subdomains"/>
    <property type="match status" value="2"/>
</dbReference>
<dbReference type="PRINTS" id="PR00702">
    <property type="entry name" value="ACRIFLAVINRP"/>
</dbReference>
<dbReference type="PANTHER" id="PTHR32063">
    <property type="match status" value="1"/>
</dbReference>
<accession>A1ZGL7</accession>
<dbReference type="InterPro" id="IPR027463">
    <property type="entry name" value="AcrB_DN_DC_subdom"/>
</dbReference>
<dbReference type="PANTHER" id="PTHR32063:SF0">
    <property type="entry name" value="SWARMING MOTILITY PROTEIN SWRC"/>
    <property type="match status" value="1"/>
</dbReference>
<feature type="transmembrane region" description="Helical" evidence="1">
    <location>
        <begin position="351"/>
        <end position="369"/>
    </location>
</feature>
<keyword evidence="1" id="KW-0472">Membrane</keyword>
<feature type="domain" description="SSD" evidence="2">
    <location>
        <begin position="356"/>
        <end position="503"/>
    </location>
</feature>
<dbReference type="Proteomes" id="UP000004095">
    <property type="component" value="Unassembled WGS sequence"/>
</dbReference>
<dbReference type="AlphaFoldDB" id="A1ZGL7"/>
<dbReference type="SUPFAM" id="SSF82714">
    <property type="entry name" value="Multidrug efflux transporter AcrB TolC docking domain, DN and DC subdomains"/>
    <property type="match status" value="2"/>
</dbReference>
<keyword evidence="1" id="KW-1133">Transmembrane helix</keyword>
<comment type="caution">
    <text evidence="3">The sequence shown here is derived from an EMBL/GenBank/DDBJ whole genome shotgun (WGS) entry which is preliminary data.</text>
</comment>
<feature type="transmembrane region" description="Helical" evidence="1">
    <location>
        <begin position="20"/>
        <end position="42"/>
    </location>
</feature>
<feature type="transmembrane region" description="Helical" evidence="1">
    <location>
        <begin position="992"/>
        <end position="1014"/>
    </location>
</feature>
<feature type="transmembrane region" description="Helical" evidence="1">
    <location>
        <begin position="404"/>
        <end position="427"/>
    </location>
</feature>
<dbReference type="eggNOG" id="COG0841">
    <property type="taxonomic scope" value="Bacteria"/>
</dbReference>
<organism evidence="3 4">
    <name type="scientific">Microscilla marina ATCC 23134</name>
    <dbReference type="NCBI Taxonomy" id="313606"/>
    <lineage>
        <taxon>Bacteria</taxon>
        <taxon>Pseudomonadati</taxon>
        <taxon>Bacteroidota</taxon>
        <taxon>Cytophagia</taxon>
        <taxon>Cytophagales</taxon>
        <taxon>Microscillaceae</taxon>
        <taxon>Microscilla</taxon>
    </lineage>
</organism>
<proteinExistence type="predicted"/>
<dbReference type="GO" id="GO:0005886">
    <property type="term" value="C:plasma membrane"/>
    <property type="evidence" value="ECO:0007669"/>
    <property type="project" value="TreeGrafter"/>
</dbReference>
<protein>
    <submittedName>
        <fullName evidence="3">Acriflavin resistance plasma membrane protein</fullName>
    </submittedName>
</protein>
<evidence type="ECO:0000259" key="2">
    <source>
        <dbReference type="PROSITE" id="PS50156"/>
    </source>
</evidence>
<feature type="transmembrane region" description="Helical" evidence="1">
    <location>
        <begin position="1102"/>
        <end position="1127"/>
    </location>
</feature>
<dbReference type="Gene3D" id="3.30.70.1440">
    <property type="entry name" value="Multidrug efflux transporter AcrB pore domain"/>
    <property type="match status" value="1"/>
</dbReference>
<dbReference type="Gene3D" id="1.20.1640.10">
    <property type="entry name" value="Multidrug efflux transporter AcrB transmembrane domain"/>
    <property type="match status" value="2"/>
</dbReference>
<name>A1ZGL7_MICM2</name>